<sequence>MPTLDNATEMRMVGIWDEKGRKGTRQRGGNIGGSSVNMNAGFDYLKPKARHYPVIPLTSARGSGNACKSSTDRNALSTSAWTCPGT</sequence>
<dbReference type="Proteomes" id="UP001266305">
    <property type="component" value="Unassembled WGS sequence"/>
</dbReference>
<proteinExistence type="predicted"/>
<comment type="caution">
    <text evidence="2">The sequence shown here is derived from an EMBL/GenBank/DDBJ whole genome shotgun (WGS) entry which is preliminary data.</text>
</comment>
<feature type="region of interest" description="Disordered" evidence="1">
    <location>
        <begin position="60"/>
        <end position="86"/>
    </location>
</feature>
<organism evidence="2 3">
    <name type="scientific">Saguinus oedipus</name>
    <name type="common">Cotton-top tamarin</name>
    <name type="synonym">Oedipomidas oedipus</name>
    <dbReference type="NCBI Taxonomy" id="9490"/>
    <lineage>
        <taxon>Eukaryota</taxon>
        <taxon>Metazoa</taxon>
        <taxon>Chordata</taxon>
        <taxon>Craniata</taxon>
        <taxon>Vertebrata</taxon>
        <taxon>Euteleostomi</taxon>
        <taxon>Mammalia</taxon>
        <taxon>Eutheria</taxon>
        <taxon>Euarchontoglires</taxon>
        <taxon>Primates</taxon>
        <taxon>Haplorrhini</taxon>
        <taxon>Platyrrhini</taxon>
        <taxon>Cebidae</taxon>
        <taxon>Callitrichinae</taxon>
        <taxon>Saguinus</taxon>
    </lineage>
</organism>
<name>A0ABQ9VZG5_SAGOE</name>
<evidence type="ECO:0000313" key="2">
    <source>
        <dbReference type="EMBL" id="KAK2114516.1"/>
    </source>
</evidence>
<keyword evidence="3" id="KW-1185">Reference proteome</keyword>
<reference evidence="2 3" key="1">
    <citation type="submission" date="2023-05" db="EMBL/GenBank/DDBJ databases">
        <title>B98-5 Cell Line De Novo Hybrid Assembly: An Optical Mapping Approach.</title>
        <authorList>
            <person name="Kananen K."/>
            <person name="Auerbach J.A."/>
            <person name="Kautto E."/>
            <person name="Blachly J.S."/>
        </authorList>
    </citation>
    <scope>NUCLEOTIDE SEQUENCE [LARGE SCALE GENOMIC DNA]</scope>
    <source>
        <strain evidence="2">B95-8</strain>
        <tissue evidence="2">Cell line</tissue>
    </source>
</reference>
<evidence type="ECO:0000256" key="1">
    <source>
        <dbReference type="SAM" id="MobiDB-lite"/>
    </source>
</evidence>
<gene>
    <name evidence="2" type="ORF">P7K49_008782</name>
</gene>
<evidence type="ECO:0000313" key="3">
    <source>
        <dbReference type="Proteomes" id="UP001266305"/>
    </source>
</evidence>
<protein>
    <submittedName>
        <fullName evidence="2">Uncharacterized protein</fullName>
    </submittedName>
</protein>
<accession>A0ABQ9VZG5</accession>
<dbReference type="EMBL" id="JASSZA010000004">
    <property type="protein sequence ID" value="KAK2114516.1"/>
    <property type="molecule type" value="Genomic_DNA"/>
</dbReference>